<reference evidence="10 11" key="1">
    <citation type="journal article" date="2016" name="Nat. Commun.">
        <title>Thousands of microbial genomes shed light on interconnected biogeochemical processes in an aquifer system.</title>
        <authorList>
            <person name="Anantharaman K."/>
            <person name="Brown C.T."/>
            <person name="Hug L.A."/>
            <person name="Sharon I."/>
            <person name="Castelle C.J."/>
            <person name="Probst A.J."/>
            <person name="Thomas B.C."/>
            <person name="Singh A."/>
            <person name="Wilkins M.J."/>
            <person name="Karaoz U."/>
            <person name="Brodie E.L."/>
            <person name="Williams K.H."/>
            <person name="Hubbard S.S."/>
            <person name="Banfield J.F."/>
        </authorList>
    </citation>
    <scope>NUCLEOTIDE SEQUENCE [LARGE SCALE GENOMIC DNA]</scope>
</reference>
<dbReference type="EC" id="3.5.1.19" evidence="6"/>
<protein>
    <recommendedName>
        <fullName evidence="8">Nicotinamidase</fullName>
        <ecNumber evidence="6">3.5.1.19</ecNumber>
    </recommendedName>
    <alternativeName>
        <fullName evidence="7">Nicotinamide deamidase</fullName>
    </alternativeName>
</protein>
<dbReference type="CDD" id="cd01011">
    <property type="entry name" value="nicotinamidase"/>
    <property type="match status" value="1"/>
</dbReference>
<keyword evidence="4" id="KW-0378">Hydrolase</keyword>
<evidence type="ECO:0000256" key="4">
    <source>
        <dbReference type="ARBA" id="ARBA00022801"/>
    </source>
</evidence>
<comment type="caution">
    <text evidence="10">The sequence shown here is derived from an EMBL/GenBank/DDBJ whole genome shotgun (WGS) entry which is preliminary data.</text>
</comment>
<dbReference type="SUPFAM" id="SSF52499">
    <property type="entry name" value="Isochorismatase-like hydrolases"/>
    <property type="match status" value="1"/>
</dbReference>
<evidence type="ECO:0000313" key="10">
    <source>
        <dbReference type="EMBL" id="OGZ13328.1"/>
    </source>
</evidence>
<keyword evidence="2" id="KW-0662">Pyridine nucleotide biosynthesis</keyword>
<dbReference type="EMBL" id="MHLO01000005">
    <property type="protein sequence ID" value="OGZ13328.1"/>
    <property type="molecule type" value="Genomic_DNA"/>
</dbReference>
<evidence type="ECO:0000259" key="9">
    <source>
        <dbReference type="Pfam" id="PF00857"/>
    </source>
</evidence>
<evidence type="ECO:0000256" key="8">
    <source>
        <dbReference type="ARBA" id="ARBA00072277"/>
    </source>
</evidence>
<comment type="pathway">
    <text evidence="5">Cofactor biosynthesis; nicotinate biosynthesis; nicotinate from nicotinamide: step 1/1.</text>
</comment>
<evidence type="ECO:0000256" key="2">
    <source>
        <dbReference type="ARBA" id="ARBA00022642"/>
    </source>
</evidence>
<feature type="domain" description="Isochorismatase-like" evidence="9">
    <location>
        <begin position="14"/>
        <end position="193"/>
    </location>
</feature>
<comment type="similarity">
    <text evidence="1">Belongs to the isochorismatase family.</text>
</comment>
<accession>A0A1G2DKJ4</accession>
<evidence type="ECO:0000256" key="6">
    <source>
        <dbReference type="ARBA" id="ARBA00039017"/>
    </source>
</evidence>
<dbReference type="PANTHER" id="PTHR11080">
    <property type="entry name" value="PYRAZINAMIDASE/NICOTINAMIDASE"/>
    <property type="match status" value="1"/>
</dbReference>
<dbReference type="FunFam" id="3.40.50.850:FF:000006">
    <property type="entry name" value="Bifunctional pyrazinamidase/nicotinamidase"/>
    <property type="match status" value="1"/>
</dbReference>
<dbReference type="Gene3D" id="3.40.50.850">
    <property type="entry name" value="Isochorismatase-like"/>
    <property type="match status" value="1"/>
</dbReference>
<gene>
    <name evidence="10" type="ORF">A3C93_00220</name>
</gene>
<dbReference type="GO" id="GO:0019363">
    <property type="term" value="P:pyridine nucleotide biosynthetic process"/>
    <property type="evidence" value="ECO:0007669"/>
    <property type="project" value="UniProtKB-KW"/>
</dbReference>
<sequence>MDTIDRIGINGSDALLVIDLQNDFMPGGALAVPYGNEVVPVANALMRHFANVILTEDWHPAGHLSFASSHAGKGVFETIALPYGDQVLWPDHCIQDSKGAELHAGLETWRAQLIVRKGYRPHVDSYSAFTEADGKPTGLTGYLRERGIRRVFMCGLATDYCVLWSATSARKERFGVIVVGDACRAIDLNGSLASARSEMEKVGVGMTHSGAILAP</sequence>
<dbReference type="Pfam" id="PF00857">
    <property type="entry name" value="Isochorismatase"/>
    <property type="match status" value="1"/>
</dbReference>
<dbReference type="GO" id="GO:0046872">
    <property type="term" value="F:metal ion binding"/>
    <property type="evidence" value="ECO:0007669"/>
    <property type="project" value="UniProtKB-KW"/>
</dbReference>
<dbReference type="STRING" id="1798664.A3C93_00220"/>
<evidence type="ECO:0000313" key="11">
    <source>
        <dbReference type="Proteomes" id="UP000178636"/>
    </source>
</evidence>
<evidence type="ECO:0000256" key="3">
    <source>
        <dbReference type="ARBA" id="ARBA00022723"/>
    </source>
</evidence>
<dbReference type="GO" id="GO:0008936">
    <property type="term" value="F:nicotinamidase activity"/>
    <property type="evidence" value="ECO:0007669"/>
    <property type="project" value="UniProtKB-EC"/>
</dbReference>
<evidence type="ECO:0000256" key="1">
    <source>
        <dbReference type="ARBA" id="ARBA00006336"/>
    </source>
</evidence>
<evidence type="ECO:0000256" key="5">
    <source>
        <dbReference type="ARBA" id="ARBA00037900"/>
    </source>
</evidence>
<dbReference type="InterPro" id="IPR052347">
    <property type="entry name" value="Isochorismatase_Nicotinamidase"/>
</dbReference>
<dbReference type="InterPro" id="IPR036380">
    <property type="entry name" value="Isochorismatase-like_sf"/>
</dbReference>
<proteinExistence type="inferred from homology"/>
<dbReference type="Proteomes" id="UP000178636">
    <property type="component" value="Unassembled WGS sequence"/>
</dbReference>
<organism evidence="10 11">
    <name type="scientific">Candidatus Lloydbacteria bacterium RIFCSPHIGHO2_02_FULL_54_17</name>
    <dbReference type="NCBI Taxonomy" id="1798664"/>
    <lineage>
        <taxon>Bacteria</taxon>
        <taxon>Candidatus Lloydiibacteriota</taxon>
    </lineage>
</organism>
<evidence type="ECO:0000256" key="7">
    <source>
        <dbReference type="ARBA" id="ARBA00043224"/>
    </source>
</evidence>
<dbReference type="NCBIfam" id="NF008623">
    <property type="entry name" value="PRK11609.1"/>
    <property type="match status" value="1"/>
</dbReference>
<name>A0A1G2DKJ4_9BACT</name>
<dbReference type="AlphaFoldDB" id="A0A1G2DKJ4"/>
<dbReference type="PANTHER" id="PTHR11080:SF2">
    <property type="entry name" value="LD05707P"/>
    <property type="match status" value="1"/>
</dbReference>
<keyword evidence="3" id="KW-0479">Metal-binding</keyword>
<dbReference type="InterPro" id="IPR000868">
    <property type="entry name" value="Isochorismatase-like_dom"/>
</dbReference>